<dbReference type="PANTHER" id="PTHR47345">
    <property type="entry name" value="CUT9-INTERACTING PROTEIN SCN1"/>
    <property type="match status" value="1"/>
</dbReference>
<feature type="compositionally biased region" description="Basic and acidic residues" evidence="1">
    <location>
        <begin position="268"/>
        <end position="300"/>
    </location>
</feature>
<dbReference type="OrthoDB" id="413993at2759"/>
<gene>
    <name evidence="2" type="ORF">ALECFALPRED_009020</name>
</gene>
<dbReference type="EMBL" id="CAJPDR010000639">
    <property type="protein sequence ID" value="CAF9941180.1"/>
    <property type="molecule type" value="Genomic_DNA"/>
</dbReference>
<feature type="region of interest" description="Disordered" evidence="1">
    <location>
        <begin position="268"/>
        <end position="313"/>
    </location>
</feature>
<dbReference type="InterPro" id="IPR001130">
    <property type="entry name" value="TatD-like"/>
</dbReference>
<dbReference type="AlphaFoldDB" id="A0A8H3PIQ3"/>
<dbReference type="InterPro" id="IPR032466">
    <property type="entry name" value="Metal_Hydrolase"/>
</dbReference>
<keyword evidence="3" id="KW-1185">Reference proteome</keyword>
<dbReference type="SUPFAM" id="SSF51556">
    <property type="entry name" value="Metallo-dependent hydrolases"/>
    <property type="match status" value="1"/>
</dbReference>
<sequence>MLLLAFLNTVTSNQHSAATLRMGDQKQEASETKHFPWHLGAFDAHCHPTDTVPSLDSIAGMKTRALTIMATRGQDQRLVADFADKLGITEDTVPALESTSTSGEKSRGYIVPAFGWHPWFSHQIFVGAKDEMPSKFNHYRMAISPSPEDDDFIASLPDPRPLSDLLDQTRHYLERYPHAIVGEIGLDRAFRIPRNEMVDNGYERDPALTPGGREGRRLSPYRVDMRHQQNIMKAQLNLAGEMQRAVSVHGVAAHGVVFETLEETWRGHERRSISKRERKRRESIDVAHQEKKKSEADEQSSKPGDPKPFPPRICLHSYSGPADTLRQYLHPSVPAIMFFSFSRLVNFSSTSNKAVAAIQAVPDDKILAESDMHAAGEKMDDLLEDIVRKICQIKGWTLEEGLKQLRSNWLHYVFGQTRER</sequence>
<protein>
    <recommendedName>
        <fullName evidence="4">Cut9 interacting protein Scn1</fullName>
    </recommendedName>
</protein>
<reference evidence="2" key="1">
    <citation type="submission" date="2021-03" db="EMBL/GenBank/DDBJ databases">
        <authorList>
            <person name="Tagirdzhanova G."/>
        </authorList>
    </citation>
    <scope>NUCLEOTIDE SEQUENCE</scope>
</reference>
<dbReference type="PANTHER" id="PTHR47345:SF1">
    <property type="entry name" value="CUT9-INTERACTING PROTEIN SCN1"/>
    <property type="match status" value="1"/>
</dbReference>
<evidence type="ECO:0000256" key="1">
    <source>
        <dbReference type="SAM" id="MobiDB-lite"/>
    </source>
</evidence>
<accession>A0A8H3PIQ3</accession>
<organism evidence="2 3">
    <name type="scientific">Alectoria fallacina</name>
    <dbReference type="NCBI Taxonomy" id="1903189"/>
    <lineage>
        <taxon>Eukaryota</taxon>
        <taxon>Fungi</taxon>
        <taxon>Dikarya</taxon>
        <taxon>Ascomycota</taxon>
        <taxon>Pezizomycotina</taxon>
        <taxon>Lecanoromycetes</taxon>
        <taxon>OSLEUM clade</taxon>
        <taxon>Lecanoromycetidae</taxon>
        <taxon>Lecanorales</taxon>
        <taxon>Lecanorineae</taxon>
        <taxon>Parmeliaceae</taxon>
        <taxon>Alectoria</taxon>
    </lineage>
</organism>
<evidence type="ECO:0000313" key="3">
    <source>
        <dbReference type="Proteomes" id="UP000664203"/>
    </source>
</evidence>
<evidence type="ECO:0008006" key="4">
    <source>
        <dbReference type="Google" id="ProtNLM"/>
    </source>
</evidence>
<comment type="caution">
    <text evidence="2">The sequence shown here is derived from an EMBL/GenBank/DDBJ whole genome shotgun (WGS) entry which is preliminary data.</text>
</comment>
<proteinExistence type="predicted"/>
<dbReference type="GO" id="GO:0016788">
    <property type="term" value="F:hydrolase activity, acting on ester bonds"/>
    <property type="evidence" value="ECO:0007669"/>
    <property type="project" value="InterPro"/>
</dbReference>
<dbReference type="InterPro" id="IPR053044">
    <property type="entry name" value="Metallo-hydrolase/TatD-type"/>
</dbReference>
<evidence type="ECO:0000313" key="2">
    <source>
        <dbReference type="EMBL" id="CAF9941180.1"/>
    </source>
</evidence>
<name>A0A8H3PIQ3_9LECA</name>
<dbReference type="Pfam" id="PF01026">
    <property type="entry name" value="TatD_DNase"/>
    <property type="match status" value="1"/>
</dbReference>
<dbReference type="Proteomes" id="UP000664203">
    <property type="component" value="Unassembled WGS sequence"/>
</dbReference>
<dbReference type="Gene3D" id="3.20.20.140">
    <property type="entry name" value="Metal-dependent hydrolases"/>
    <property type="match status" value="1"/>
</dbReference>